<proteinExistence type="predicted"/>
<accession>A0A3L6DJH9</accession>
<reference evidence="1 2" key="1">
    <citation type="journal article" date="2018" name="Nat. Genet.">
        <title>Extensive intraspecific gene order and gene structural variations between Mo17 and other maize genomes.</title>
        <authorList>
            <person name="Sun S."/>
            <person name="Zhou Y."/>
            <person name="Chen J."/>
            <person name="Shi J."/>
            <person name="Zhao H."/>
            <person name="Zhao H."/>
            <person name="Song W."/>
            <person name="Zhang M."/>
            <person name="Cui Y."/>
            <person name="Dong X."/>
            <person name="Liu H."/>
            <person name="Ma X."/>
            <person name="Jiao Y."/>
            <person name="Wang B."/>
            <person name="Wei X."/>
            <person name="Stein J.C."/>
            <person name="Glaubitz J.C."/>
            <person name="Lu F."/>
            <person name="Yu G."/>
            <person name="Liang C."/>
            <person name="Fengler K."/>
            <person name="Li B."/>
            <person name="Rafalski A."/>
            <person name="Schnable P.S."/>
            <person name="Ware D.H."/>
            <person name="Buckler E.S."/>
            <person name="Lai J."/>
        </authorList>
    </citation>
    <scope>NUCLEOTIDE SEQUENCE [LARGE SCALE GENOMIC DNA]</scope>
    <source>
        <strain evidence="2">cv. Missouri 17</strain>
        <tissue evidence="1">Seedling</tissue>
    </source>
</reference>
<dbReference type="Proteomes" id="UP000251960">
    <property type="component" value="Chromosome 8"/>
</dbReference>
<organism evidence="1 2">
    <name type="scientific">Zea mays</name>
    <name type="common">Maize</name>
    <dbReference type="NCBI Taxonomy" id="4577"/>
    <lineage>
        <taxon>Eukaryota</taxon>
        <taxon>Viridiplantae</taxon>
        <taxon>Streptophyta</taxon>
        <taxon>Embryophyta</taxon>
        <taxon>Tracheophyta</taxon>
        <taxon>Spermatophyta</taxon>
        <taxon>Magnoliopsida</taxon>
        <taxon>Liliopsida</taxon>
        <taxon>Poales</taxon>
        <taxon>Poaceae</taxon>
        <taxon>PACMAD clade</taxon>
        <taxon>Panicoideae</taxon>
        <taxon>Andropogonodae</taxon>
        <taxon>Andropogoneae</taxon>
        <taxon>Tripsacinae</taxon>
        <taxon>Zea</taxon>
    </lineage>
</organism>
<gene>
    <name evidence="1" type="ORF">Zm00014a_031762</name>
</gene>
<evidence type="ECO:0000313" key="1">
    <source>
        <dbReference type="EMBL" id="PWZ08639.1"/>
    </source>
</evidence>
<dbReference type="EMBL" id="NCVQ01000009">
    <property type="protein sequence ID" value="PWZ08639.1"/>
    <property type="molecule type" value="Genomic_DNA"/>
</dbReference>
<sequence>MARSCSSKKLNPCATEFLRAQPTRLLEIVGERGFEREQEIVAASRAEKSREPQHLGSTWLGTVSSSLMRKSAERCARGRSPWGSRGEPVEDLGQRNPLGSCFKFDRIFGEEVPHLRLVCGGMEKKTSHVY</sequence>
<comment type="caution">
    <text evidence="1">The sequence shown here is derived from an EMBL/GenBank/DDBJ whole genome shotgun (WGS) entry which is preliminary data.</text>
</comment>
<evidence type="ECO:0000313" key="2">
    <source>
        <dbReference type="Proteomes" id="UP000251960"/>
    </source>
</evidence>
<name>A0A3L6DJH9_MAIZE</name>
<protein>
    <submittedName>
        <fullName evidence="1">Uncharacterized protein</fullName>
    </submittedName>
</protein>
<dbReference type="AlphaFoldDB" id="A0A3L6DJH9"/>